<comment type="function">
    <text evidence="10 12">Catalyzes the attachment of proline to tRNA(Pro) in a two-step reaction: proline is first activated by ATP to form Pro-AMP and then transferred to the acceptor end of tRNA(Pro). As ProRS can inadvertently accommodate and process non-cognate amino acids such as alanine and cysteine, to avoid such errors it has two additional distinct editing activities against alanine. One activity is designated as 'pretransfer' editing and involves the tRNA(Pro)-independent hydrolysis of activated Ala-AMP. The other activity is designated 'posttransfer' editing and involves deacylation of mischarged Ala-tRNA(Pro). The misacylated Cys-tRNA(Pro) is not edited by ProRS.</text>
</comment>
<dbReference type="GO" id="GO:0006433">
    <property type="term" value="P:prolyl-tRNA aminoacylation"/>
    <property type="evidence" value="ECO:0007669"/>
    <property type="project" value="UniProtKB-UniRule"/>
</dbReference>
<keyword evidence="8 12" id="KW-0030">Aminoacyl-tRNA synthetase</keyword>
<dbReference type="EMBL" id="CP048877">
    <property type="protein sequence ID" value="QIJ71425.1"/>
    <property type="molecule type" value="Genomic_DNA"/>
</dbReference>
<dbReference type="InterPro" id="IPR002314">
    <property type="entry name" value="aa-tRNA-synt_IIb"/>
</dbReference>
<reference evidence="14 15" key="1">
    <citation type="submission" date="2020-02" db="EMBL/GenBank/DDBJ databases">
        <title>Genome analysis of Thermosulfuriphilus ammonigenes ST65T, an anaerobic thermophilic chemolithoautotrophic bacterium isolated from a deep-sea hydrothermal vent.</title>
        <authorList>
            <person name="Slobodkina G."/>
            <person name="Allioux M."/>
            <person name="Merkel A."/>
            <person name="Alain K."/>
            <person name="Jebbar M."/>
            <person name="Slobodkin A."/>
        </authorList>
    </citation>
    <scope>NUCLEOTIDE SEQUENCE [LARGE SCALE GENOMIC DNA]</scope>
    <source>
        <strain evidence="14 15">ST65</strain>
    </source>
</reference>
<comment type="domain">
    <text evidence="12">Consists of three domains: the N-terminal catalytic domain, the editing domain and the C-terminal anticodon-binding domain.</text>
</comment>
<evidence type="ECO:0000256" key="9">
    <source>
        <dbReference type="ARBA" id="ARBA00047671"/>
    </source>
</evidence>
<comment type="similarity">
    <text evidence="11 12">Belongs to the class-II aminoacyl-tRNA synthetase family. ProS type 1 subfamily.</text>
</comment>
<dbReference type="InterPro" id="IPR006195">
    <property type="entry name" value="aa-tRNA-synth_II"/>
</dbReference>
<dbReference type="GO" id="GO:0002161">
    <property type="term" value="F:aminoacyl-tRNA deacylase activity"/>
    <property type="evidence" value="ECO:0007669"/>
    <property type="project" value="InterPro"/>
</dbReference>
<keyword evidence="6 12" id="KW-0067">ATP-binding</keyword>
<comment type="subcellular location">
    <subcellularLocation>
        <location evidence="1 12">Cytoplasm</location>
    </subcellularLocation>
</comment>
<evidence type="ECO:0000256" key="12">
    <source>
        <dbReference type="HAMAP-Rule" id="MF_01569"/>
    </source>
</evidence>
<dbReference type="FunFam" id="3.30.930.10:FF:000065">
    <property type="entry name" value="Proline--tRNA ligase"/>
    <property type="match status" value="1"/>
</dbReference>
<name>A0A6G7PUR9_9BACT</name>
<dbReference type="RefSeq" id="WP_166031645.1">
    <property type="nucleotide sequence ID" value="NZ_CP048877.1"/>
</dbReference>
<evidence type="ECO:0000256" key="2">
    <source>
        <dbReference type="ARBA" id="ARBA00011738"/>
    </source>
</evidence>
<comment type="catalytic activity">
    <reaction evidence="9 12">
        <text>tRNA(Pro) + L-proline + ATP = L-prolyl-tRNA(Pro) + AMP + diphosphate</text>
        <dbReference type="Rhea" id="RHEA:14305"/>
        <dbReference type="Rhea" id="RHEA-COMP:9700"/>
        <dbReference type="Rhea" id="RHEA-COMP:9702"/>
        <dbReference type="ChEBI" id="CHEBI:30616"/>
        <dbReference type="ChEBI" id="CHEBI:33019"/>
        <dbReference type="ChEBI" id="CHEBI:60039"/>
        <dbReference type="ChEBI" id="CHEBI:78442"/>
        <dbReference type="ChEBI" id="CHEBI:78532"/>
        <dbReference type="ChEBI" id="CHEBI:456215"/>
        <dbReference type="EC" id="6.1.1.15"/>
    </reaction>
</comment>
<dbReference type="FunFam" id="3.40.50.800:FF:000011">
    <property type="entry name" value="Proline--tRNA ligase"/>
    <property type="match status" value="1"/>
</dbReference>
<keyword evidence="3 12" id="KW-0963">Cytoplasm</keyword>
<dbReference type="CDD" id="cd00779">
    <property type="entry name" value="ProRS_core_prok"/>
    <property type="match status" value="1"/>
</dbReference>
<keyword evidence="5 12" id="KW-0547">Nucleotide-binding</keyword>
<dbReference type="CDD" id="cd04334">
    <property type="entry name" value="ProRS-INS"/>
    <property type="match status" value="1"/>
</dbReference>
<dbReference type="InterPro" id="IPR002316">
    <property type="entry name" value="Pro-tRNA-ligase_IIa"/>
</dbReference>
<dbReference type="PANTHER" id="PTHR42753">
    <property type="entry name" value="MITOCHONDRIAL RIBOSOME PROTEIN L39/PROLYL-TRNA LIGASE FAMILY MEMBER"/>
    <property type="match status" value="1"/>
</dbReference>
<dbReference type="Pfam" id="PF04073">
    <property type="entry name" value="tRNA_edit"/>
    <property type="match status" value="1"/>
</dbReference>
<dbReference type="InterPro" id="IPR050062">
    <property type="entry name" value="Pro-tRNA_synthetase"/>
</dbReference>
<evidence type="ECO:0000256" key="6">
    <source>
        <dbReference type="ARBA" id="ARBA00022840"/>
    </source>
</evidence>
<dbReference type="InterPro" id="IPR036621">
    <property type="entry name" value="Anticodon-bd_dom_sf"/>
</dbReference>
<dbReference type="HAMAP" id="MF_01569">
    <property type="entry name" value="Pro_tRNA_synth_type1"/>
    <property type="match status" value="1"/>
</dbReference>
<feature type="region of interest" description="Disordered" evidence="13">
    <location>
        <begin position="238"/>
        <end position="257"/>
    </location>
</feature>
<dbReference type="GO" id="GO:0005524">
    <property type="term" value="F:ATP binding"/>
    <property type="evidence" value="ECO:0007669"/>
    <property type="project" value="UniProtKB-UniRule"/>
</dbReference>
<dbReference type="FunFam" id="3.30.930.10:FF:000066">
    <property type="entry name" value="Proline--tRNA ligase"/>
    <property type="match status" value="1"/>
</dbReference>
<dbReference type="InterPro" id="IPR044140">
    <property type="entry name" value="ProRS_anticodon_short"/>
</dbReference>
<dbReference type="CDD" id="cd00861">
    <property type="entry name" value="ProRS_anticodon_short"/>
    <property type="match status" value="1"/>
</dbReference>
<accession>A0A6G7PUR9</accession>
<dbReference type="SUPFAM" id="SSF55826">
    <property type="entry name" value="YbaK/ProRS associated domain"/>
    <property type="match status" value="1"/>
</dbReference>
<dbReference type="SUPFAM" id="SSF55681">
    <property type="entry name" value="Class II aaRS and biotin synthetases"/>
    <property type="match status" value="1"/>
</dbReference>
<evidence type="ECO:0000256" key="10">
    <source>
        <dbReference type="ARBA" id="ARBA00053664"/>
    </source>
</evidence>
<dbReference type="Proteomes" id="UP000502179">
    <property type="component" value="Chromosome"/>
</dbReference>
<keyword evidence="7 12" id="KW-0648">Protein biosynthesis</keyword>
<dbReference type="EC" id="6.1.1.15" evidence="12"/>
<dbReference type="PANTHER" id="PTHR42753:SF2">
    <property type="entry name" value="PROLINE--TRNA LIGASE"/>
    <property type="match status" value="1"/>
</dbReference>
<dbReference type="KEGG" id="tav:G4V39_03660"/>
<evidence type="ECO:0000256" key="3">
    <source>
        <dbReference type="ARBA" id="ARBA00022490"/>
    </source>
</evidence>
<keyword evidence="15" id="KW-1185">Reference proteome</keyword>
<dbReference type="InterPro" id="IPR033730">
    <property type="entry name" value="ProRS_core_prok"/>
</dbReference>
<dbReference type="GO" id="GO:0005829">
    <property type="term" value="C:cytosol"/>
    <property type="evidence" value="ECO:0007669"/>
    <property type="project" value="TreeGrafter"/>
</dbReference>
<dbReference type="NCBIfam" id="TIGR00409">
    <property type="entry name" value="proS_fam_II"/>
    <property type="match status" value="1"/>
</dbReference>
<dbReference type="PRINTS" id="PR01046">
    <property type="entry name" value="TRNASYNTHPRO"/>
</dbReference>
<evidence type="ECO:0000256" key="8">
    <source>
        <dbReference type="ARBA" id="ARBA00023146"/>
    </source>
</evidence>
<dbReference type="Pfam" id="PF03129">
    <property type="entry name" value="HGTP_anticodon"/>
    <property type="match status" value="1"/>
</dbReference>
<dbReference type="InterPro" id="IPR004154">
    <property type="entry name" value="Anticodon-bd"/>
</dbReference>
<dbReference type="Gene3D" id="3.30.930.10">
    <property type="entry name" value="Bira Bifunctional Protein, Domain 2"/>
    <property type="match status" value="2"/>
</dbReference>
<dbReference type="Pfam" id="PF00587">
    <property type="entry name" value="tRNA-synt_2b"/>
    <property type="match status" value="1"/>
</dbReference>
<comment type="subunit">
    <text evidence="2 12">Homodimer.</text>
</comment>
<dbReference type="InterPro" id="IPR023717">
    <property type="entry name" value="Pro-tRNA-Synthase_IIa_type1"/>
</dbReference>
<dbReference type="PIRSF" id="PIRSF001535">
    <property type="entry name" value="ProRS_1"/>
    <property type="match status" value="1"/>
</dbReference>
<keyword evidence="4 12" id="KW-0436">Ligase</keyword>
<dbReference type="SUPFAM" id="SSF52954">
    <property type="entry name" value="Class II aaRS ABD-related"/>
    <property type="match status" value="1"/>
</dbReference>
<evidence type="ECO:0000313" key="14">
    <source>
        <dbReference type="EMBL" id="QIJ71425.1"/>
    </source>
</evidence>
<evidence type="ECO:0000313" key="15">
    <source>
        <dbReference type="Proteomes" id="UP000502179"/>
    </source>
</evidence>
<dbReference type="InterPro" id="IPR004500">
    <property type="entry name" value="Pro-tRNA-synth_IIa_bac-type"/>
</dbReference>
<organism evidence="14 15">
    <name type="scientific">Thermosulfuriphilus ammonigenes</name>
    <dbReference type="NCBI Taxonomy" id="1936021"/>
    <lineage>
        <taxon>Bacteria</taxon>
        <taxon>Pseudomonadati</taxon>
        <taxon>Thermodesulfobacteriota</taxon>
        <taxon>Thermodesulfobacteria</taxon>
        <taxon>Thermodesulfobacteriales</taxon>
        <taxon>Thermodesulfobacteriaceae</taxon>
        <taxon>Thermosulfuriphilus</taxon>
    </lineage>
</organism>
<dbReference type="PROSITE" id="PS50862">
    <property type="entry name" value="AA_TRNA_LIGASE_II"/>
    <property type="match status" value="1"/>
</dbReference>
<dbReference type="Gene3D" id="3.40.50.800">
    <property type="entry name" value="Anticodon-binding domain"/>
    <property type="match status" value="1"/>
</dbReference>
<dbReference type="GO" id="GO:0004827">
    <property type="term" value="F:proline-tRNA ligase activity"/>
    <property type="evidence" value="ECO:0007669"/>
    <property type="project" value="UniProtKB-UniRule"/>
</dbReference>
<dbReference type="InterPro" id="IPR045864">
    <property type="entry name" value="aa-tRNA-synth_II/BPL/LPL"/>
</dbReference>
<gene>
    <name evidence="12" type="primary">proS</name>
    <name evidence="14" type="ORF">G4V39_03660</name>
</gene>
<evidence type="ECO:0000256" key="5">
    <source>
        <dbReference type="ARBA" id="ARBA00022741"/>
    </source>
</evidence>
<evidence type="ECO:0000256" key="13">
    <source>
        <dbReference type="SAM" id="MobiDB-lite"/>
    </source>
</evidence>
<dbReference type="AlphaFoldDB" id="A0A6G7PUR9"/>
<evidence type="ECO:0000256" key="1">
    <source>
        <dbReference type="ARBA" id="ARBA00004496"/>
    </source>
</evidence>
<dbReference type="InterPro" id="IPR007214">
    <property type="entry name" value="YbaK/aa-tRNA-synth-assoc-dom"/>
</dbReference>
<protein>
    <recommendedName>
        <fullName evidence="12">Proline--tRNA ligase</fullName>
        <ecNumber evidence="12">6.1.1.15</ecNumber>
    </recommendedName>
    <alternativeName>
        <fullName evidence="12">Prolyl-tRNA synthetase</fullName>
        <shortName evidence="12">ProRS</shortName>
    </alternativeName>
</protein>
<evidence type="ECO:0000256" key="7">
    <source>
        <dbReference type="ARBA" id="ARBA00022917"/>
    </source>
</evidence>
<proteinExistence type="inferred from homology"/>
<dbReference type="NCBIfam" id="NF006625">
    <property type="entry name" value="PRK09194.1"/>
    <property type="match status" value="1"/>
</dbReference>
<evidence type="ECO:0000256" key="11">
    <source>
        <dbReference type="ARBA" id="ARBA00060755"/>
    </source>
</evidence>
<evidence type="ECO:0000256" key="4">
    <source>
        <dbReference type="ARBA" id="ARBA00022598"/>
    </source>
</evidence>
<dbReference type="InterPro" id="IPR036754">
    <property type="entry name" value="YbaK/aa-tRNA-synt-asso_dom_sf"/>
</dbReference>
<sequence length="570" mass="63400">MRFSRYFLPTLREDPAEAEVVSHRLMLRAGMIRKLASGIYSYLPYGLAAIKNVERIIREEMNRAGAQEVLLPMVQPAELWQETERWEKYGRELLRFKDRKDHDFCLSPTAEEVITDLVRRDVRSYKQLPLNLYQIQTKFRDEIRPRFGLMRAREFIMKDAYSFDADEAGAETSYQAMYEAYHRIFRRCGLRFRAVAADTGAIGGHASHEFMVLAETGEDQIAICPQCDYAANVELAEARPPSSSAEEERELPLEKVSTPGVHRAEEVAAFLGVSLNRLVKTLIYVADGRPVAVLIRGDHELNEIKLKKALQAERLEMAPAEVVEKVTGAPVGFAGPVGLKIDIIADRAVAALKNFVTGANEAEKHYLNVNLGRDFPSPPTADLRNVVSGDPCPQCGGPLEILKGIEVGHTFKLGTKYSQAMGATFLDAQGKERPLIMGCYGIGVGRTVAAAIEQNHDENGIIFPVPIAPFKVIVVPVNTKDSKLLKAAEDIYQDLSARVSTLLDDRNERPGVKFKDADLIGVPLRITIGKKLKDGLVELKKRSTGETMTLRVEEVVARTQAILEEETPKG</sequence>